<dbReference type="CDD" id="cd06850">
    <property type="entry name" value="biotinyl_domain"/>
    <property type="match status" value="1"/>
</dbReference>
<dbReference type="AlphaFoldDB" id="E8QZN4"/>
<dbReference type="InterPro" id="IPR000089">
    <property type="entry name" value="Biotin_lipoyl"/>
</dbReference>
<dbReference type="SUPFAM" id="SSF51230">
    <property type="entry name" value="Single hybrid motif"/>
    <property type="match status" value="1"/>
</dbReference>
<dbReference type="FunFam" id="2.40.50.100:FF:000003">
    <property type="entry name" value="Acetyl-CoA carboxylase biotin carboxyl carrier protein"/>
    <property type="match status" value="1"/>
</dbReference>
<protein>
    <submittedName>
        <fullName evidence="3">Biotin/lipoyl attachment domain-containing protein</fullName>
    </submittedName>
</protein>
<dbReference type="RefSeq" id="WP_013564458.1">
    <property type="nucleotide sequence ID" value="NC_014962.1"/>
</dbReference>
<dbReference type="PROSITE" id="PS50968">
    <property type="entry name" value="BIOTINYL_LIPOYL"/>
    <property type="match status" value="1"/>
</dbReference>
<evidence type="ECO:0000313" key="4">
    <source>
        <dbReference type="Proteomes" id="UP000008631"/>
    </source>
</evidence>
<dbReference type="InterPro" id="IPR050709">
    <property type="entry name" value="Biotin_Carboxyl_Carrier/Decarb"/>
</dbReference>
<keyword evidence="4" id="KW-1185">Reference proteome</keyword>
<dbReference type="Pfam" id="PF00364">
    <property type="entry name" value="Biotin_lipoyl"/>
    <property type="match status" value="1"/>
</dbReference>
<accession>E8QZN4</accession>
<feature type="domain" description="Lipoyl-binding" evidence="2">
    <location>
        <begin position="52"/>
        <end position="130"/>
    </location>
</feature>
<dbReference type="KEGG" id="ipa:Isop_1586"/>
<dbReference type="OrthoDB" id="9760256at2"/>
<dbReference type="eggNOG" id="COG4770">
    <property type="taxonomic scope" value="Bacteria"/>
</dbReference>
<gene>
    <name evidence="3" type="ordered locus">Isop_1586</name>
</gene>
<name>E8QZN4_ISOPI</name>
<dbReference type="PANTHER" id="PTHR45266">
    <property type="entry name" value="OXALOACETATE DECARBOXYLASE ALPHA CHAIN"/>
    <property type="match status" value="1"/>
</dbReference>
<reference key="1">
    <citation type="submission" date="2010-11" db="EMBL/GenBank/DDBJ databases">
        <title>The complete sequence of chromosome of Isophaera pallida ATCC 43644.</title>
        <authorList>
            <consortium name="US DOE Joint Genome Institute (JGI-PGF)"/>
            <person name="Lucas S."/>
            <person name="Copeland A."/>
            <person name="Lapidus A."/>
            <person name="Bruce D."/>
            <person name="Goodwin L."/>
            <person name="Pitluck S."/>
            <person name="Kyrpides N."/>
            <person name="Mavromatis K."/>
            <person name="Pagani I."/>
            <person name="Ivanova N."/>
            <person name="Saunders E."/>
            <person name="Brettin T."/>
            <person name="Detter J.C."/>
            <person name="Han C."/>
            <person name="Tapia R."/>
            <person name="Land M."/>
            <person name="Hauser L."/>
            <person name="Markowitz V."/>
            <person name="Cheng J.-F."/>
            <person name="Hugenholtz P."/>
            <person name="Woyke T."/>
            <person name="Wu D."/>
            <person name="Eisen J.A."/>
        </authorList>
    </citation>
    <scope>NUCLEOTIDE SEQUENCE</scope>
    <source>
        <strain>ATCC 43644</strain>
    </source>
</reference>
<evidence type="ECO:0000259" key="2">
    <source>
        <dbReference type="PROSITE" id="PS50968"/>
    </source>
</evidence>
<dbReference type="Proteomes" id="UP000008631">
    <property type="component" value="Chromosome"/>
</dbReference>
<organism evidence="3 4">
    <name type="scientific">Isosphaera pallida (strain ATCC 43644 / DSM 9630 / IS1B)</name>
    <dbReference type="NCBI Taxonomy" id="575540"/>
    <lineage>
        <taxon>Bacteria</taxon>
        <taxon>Pseudomonadati</taxon>
        <taxon>Planctomycetota</taxon>
        <taxon>Planctomycetia</taxon>
        <taxon>Isosphaerales</taxon>
        <taxon>Isosphaeraceae</taxon>
        <taxon>Isosphaera</taxon>
    </lineage>
</organism>
<dbReference type="InterPro" id="IPR011053">
    <property type="entry name" value="Single_hybrid_motif"/>
</dbReference>
<dbReference type="Gene3D" id="2.40.50.100">
    <property type="match status" value="1"/>
</dbReference>
<dbReference type="HOGENOM" id="CLU_016733_5_2_0"/>
<dbReference type="InParanoid" id="E8QZN4"/>
<dbReference type="PANTHER" id="PTHR45266:SF3">
    <property type="entry name" value="OXALOACETATE DECARBOXYLASE ALPHA CHAIN"/>
    <property type="match status" value="1"/>
</dbReference>
<evidence type="ECO:0000256" key="1">
    <source>
        <dbReference type="ARBA" id="ARBA00023267"/>
    </source>
</evidence>
<sequence length="130" mass="14071">MKLKITVEGVVYVVEVEVLEESSRVETASPLATAVAPTPLPPPAPPERVALPDSVGAMSGDRIFRAPIPGVILEVKVREGDSVALNQPMMTMESMKMETAVAAPRAGRIKRIYVSERDSVKQGQELVEFE</sequence>
<dbReference type="EMBL" id="CP002353">
    <property type="protein sequence ID" value="ADV62170.1"/>
    <property type="molecule type" value="Genomic_DNA"/>
</dbReference>
<keyword evidence="1" id="KW-0092">Biotin</keyword>
<dbReference type="STRING" id="575540.Isop_1586"/>
<proteinExistence type="predicted"/>
<evidence type="ECO:0000313" key="3">
    <source>
        <dbReference type="EMBL" id="ADV62170.1"/>
    </source>
</evidence>
<reference evidence="3 4" key="2">
    <citation type="journal article" date="2011" name="Stand. Genomic Sci.">
        <title>Complete genome sequence of Isosphaera pallida type strain (IS1B).</title>
        <authorList>
            <consortium name="US DOE Joint Genome Institute (JGI-PGF)"/>
            <person name="Goker M."/>
            <person name="Cleland D."/>
            <person name="Saunders E."/>
            <person name="Lapidus A."/>
            <person name="Nolan M."/>
            <person name="Lucas S."/>
            <person name="Hammon N."/>
            <person name="Deshpande S."/>
            <person name="Cheng J.F."/>
            <person name="Tapia R."/>
            <person name="Han C."/>
            <person name="Goodwin L."/>
            <person name="Pitluck S."/>
            <person name="Liolios K."/>
            <person name="Pagani I."/>
            <person name="Ivanova N."/>
            <person name="Mavromatis K."/>
            <person name="Pati A."/>
            <person name="Chen A."/>
            <person name="Palaniappan K."/>
            <person name="Land M."/>
            <person name="Hauser L."/>
            <person name="Chang Y.J."/>
            <person name="Jeffries C.D."/>
            <person name="Detter J.C."/>
            <person name="Beck B."/>
            <person name="Woyke T."/>
            <person name="Bristow J."/>
            <person name="Eisen J.A."/>
            <person name="Markowitz V."/>
            <person name="Hugenholtz P."/>
            <person name="Kyrpides N.C."/>
            <person name="Klenk H.P."/>
        </authorList>
    </citation>
    <scope>NUCLEOTIDE SEQUENCE [LARGE SCALE GENOMIC DNA]</scope>
    <source>
        <strain evidence="4">ATCC 43644 / DSM 9630 / IS1B</strain>
    </source>
</reference>